<evidence type="ECO:0000256" key="1">
    <source>
        <dbReference type="SAM" id="Phobius"/>
    </source>
</evidence>
<dbReference type="Pfam" id="PF09527">
    <property type="entry name" value="ATPase_gene1"/>
    <property type="match status" value="1"/>
</dbReference>
<name>A0A0F9UFH8_9ZZZZ</name>
<feature type="transmembrane region" description="Helical" evidence="1">
    <location>
        <begin position="78"/>
        <end position="97"/>
    </location>
</feature>
<dbReference type="AlphaFoldDB" id="A0A0F9UFH8"/>
<dbReference type="NCBIfam" id="TIGR02230">
    <property type="entry name" value="ATPase_gene1"/>
    <property type="match status" value="1"/>
</dbReference>
<keyword evidence="1" id="KW-0472">Membrane</keyword>
<gene>
    <name evidence="2" type="ORF">LCGC14_0271690</name>
</gene>
<keyword evidence="1" id="KW-0812">Transmembrane</keyword>
<dbReference type="InterPro" id="IPR032820">
    <property type="entry name" value="ATPase_put"/>
</dbReference>
<dbReference type="InterPro" id="IPR011744">
    <property type="entry name" value="ATPase_gene1"/>
</dbReference>
<keyword evidence="1" id="KW-1133">Transmembrane helix</keyword>
<accession>A0A0F9UFH8</accession>
<reference evidence="2" key="1">
    <citation type="journal article" date="2015" name="Nature">
        <title>Complex archaea that bridge the gap between prokaryotes and eukaryotes.</title>
        <authorList>
            <person name="Spang A."/>
            <person name="Saw J.H."/>
            <person name="Jorgensen S.L."/>
            <person name="Zaremba-Niedzwiedzka K."/>
            <person name="Martijn J."/>
            <person name="Lind A.E."/>
            <person name="van Eijk R."/>
            <person name="Schleper C."/>
            <person name="Guy L."/>
            <person name="Ettema T.J."/>
        </authorList>
    </citation>
    <scope>NUCLEOTIDE SEQUENCE</scope>
</reference>
<comment type="caution">
    <text evidence="2">The sequence shown here is derived from an EMBL/GenBank/DDBJ whole genome shotgun (WGS) entry which is preliminary data.</text>
</comment>
<dbReference type="EMBL" id="LAZR01000151">
    <property type="protein sequence ID" value="KKN86132.1"/>
    <property type="molecule type" value="Genomic_DNA"/>
</dbReference>
<protein>
    <submittedName>
        <fullName evidence="2">Uncharacterized protein</fullName>
    </submittedName>
</protein>
<organism evidence="2">
    <name type="scientific">marine sediment metagenome</name>
    <dbReference type="NCBI Taxonomy" id="412755"/>
    <lineage>
        <taxon>unclassified sequences</taxon>
        <taxon>metagenomes</taxon>
        <taxon>ecological metagenomes</taxon>
    </lineage>
</organism>
<sequence length="103" mass="11808">MNVRRDEQDKPVETEKVNHLAETVRIRGERHRQWLREGEPTVAKRLAQIGVLGWIIVVPTLIGLFVGRWLDRMFESGLTITGALLMIGLAIGCWSAWKWMNGQ</sequence>
<proteinExistence type="predicted"/>
<feature type="transmembrane region" description="Helical" evidence="1">
    <location>
        <begin position="46"/>
        <end position="66"/>
    </location>
</feature>
<evidence type="ECO:0000313" key="2">
    <source>
        <dbReference type="EMBL" id="KKN86132.1"/>
    </source>
</evidence>